<keyword evidence="4" id="KW-0808">Transferase</keyword>
<keyword evidence="5 6" id="KW-0663">Pyridoxal phosphate</keyword>
<dbReference type="Pfam" id="PF00202">
    <property type="entry name" value="Aminotran_3"/>
    <property type="match status" value="1"/>
</dbReference>
<dbReference type="SUPFAM" id="SSF53383">
    <property type="entry name" value="PLP-dependent transferases"/>
    <property type="match status" value="1"/>
</dbReference>
<dbReference type="Proteomes" id="UP001171299">
    <property type="component" value="Unassembled WGS sequence"/>
</dbReference>
<reference evidence="7" key="3">
    <citation type="submission" date="2023-07" db="EMBL/GenBank/DDBJ databases">
        <title>The extreme plant-growth-promoting properties of Pantoea phytobeneficialis PF55 revealed by functional and genomic analysis.</title>
        <authorList>
            <person name="Nascimento F.X."/>
            <person name="Marcio R.J."/>
        </authorList>
    </citation>
    <scope>NUCLEOTIDE SEQUENCE</scope>
    <source>
        <strain evidence="7">PF55</strain>
    </source>
</reference>
<proteinExistence type="inferred from homology"/>
<comment type="similarity">
    <text evidence="2 6">Belongs to the class-III pyridoxal-phosphate-dependent aminotransferase family.</text>
</comment>
<dbReference type="GO" id="GO:0030170">
    <property type="term" value="F:pyridoxal phosphate binding"/>
    <property type="evidence" value="ECO:0007669"/>
    <property type="project" value="InterPro"/>
</dbReference>
<reference evidence="9" key="1">
    <citation type="submission" date="2017-11" db="EMBL/GenBank/DDBJ databases">
        <title>Genome sequence of Pantoea sp. MSR2.</title>
        <authorList>
            <person name="Nascimento F.X."/>
        </authorList>
    </citation>
    <scope>NUCLEOTIDE SEQUENCE [LARGE SCALE GENOMIC DNA]</scope>
    <source>
        <strain evidence="9">MSR2</strain>
    </source>
</reference>
<evidence type="ECO:0000256" key="4">
    <source>
        <dbReference type="ARBA" id="ARBA00022679"/>
    </source>
</evidence>
<dbReference type="InterPro" id="IPR005814">
    <property type="entry name" value="Aminotrans_3"/>
</dbReference>
<evidence type="ECO:0000256" key="1">
    <source>
        <dbReference type="ARBA" id="ARBA00001933"/>
    </source>
</evidence>
<dbReference type="FunFam" id="3.40.640.10:FF:000004">
    <property type="entry name" value="Acetylornithine aminotransferase"/>
    <property type="match status" value="1"/>
</dbReference>
<dbReference type="InterPro" id="IPR015422">
    <property type="entry name" value="PyrdxlP-dep_Trfase_small"/>
</dbReference>
<organism evidence="8 9">
    <name type="scientific">Pantoea phytobeneficialis</name>
    <dbReference type="NCBI Taxonomy" id="2052056"/>
    <lineage>
        <taxon>Bacteria</taxon>
        <taxon>Pseudomonadati</taxon>
        <taxon>Pseudomonadota</taxon>
        <taxon>Gammaproteobacteria</taxon>
        <taxon>Enterobacterales</taxon>
        <taxon>Erwiniaceae</taxon>
        <taxon>Pantoea</taxon>
    </lineage>
</organism>
<evidence type="ECO:0000256" key="2">
    <source>
        <dbReference type="ARBA" id="ARBA00008954"/>
    </source>
</evidence>
<name>A0AAP9KR56_9GAMM</name>
<dbReference type="EMBL" id="JAUOOM010000016">
    <property type="protein sequence ID" value="MDO6408199.1"/>
    <property type="molecule type" value="Genomic_DNA"/>
</dbReference>
<evidence type="ECO:0000256" key="6">
    <source>
        <dbReference type="RuleBase" id="RU003560"/>
    </source>
</evidence>
<dbReference type="KEGG" id="ppho:CTZ24_05910"/>
<sequence length="445" mass="48146">MSQIIHRSLRTTPAVAVSAQGAYITDIHGKRFLDACGGAAVSCLGHGHPEVLAAMHRQIDQLAYAHTSFFTSETVEQLAAQLTRTAPGDLNYAYFVSGGSEAVETALKLARQYFVEIGQPERTTFIARKQSYHGNTLGALAVGGNEWRRRQFAPLLMDVVRVSACNEYRDRRDDESQQQYTQRLLNELEEAILTTGPEKIIGFCAETVVGATTGATPPTPGYFQGVRRLCDKYGILYIADEVMCGMGRTGTLHAFEQDGVIPDIVTIAKGLGGGYQPIGAVLASEKIVAALQAGSGLFQHGHTYICHATAAAAALAVQQVIERDNLLAQVQQQGAYLQQALREVLGELLHVGDTRGRGLFAGVELVQDKASKTPFDPALKLHAAIKAQCMARGLMVYPMGGTLDGQYGDHILIAPPFIVTRPQLDFVVDTLHQVISEETRKLAGR</sequence>
<evidence type="ECO:0000256" key="5">
    <source>
        <dbReference type="ARBA" id="ARBA00022898"/>
    </source>
</evidence>
<evidence type="ECO:0000256" key="3">
    <source>
        <dbReference type="ARBA" id="ARBA00022576"/>
    </source>
</evidence>
<dbReference type="PANTHER" id="PTHR43094:SF1">
    <property type="entry name" value="AMINOTRANSFERASE CLASS-III"/>
    <property type="match status" value="1"/>
</dbReference>
<dbReference type="Proteomes" id="UP000424872">
    <property type="component" value="Chromosome"/>
</dbReference>
<dbReference type="Gene3D" id="3.40.640.10">
    <property type="entry name" value="Type I PLP-dependent aspartate aminotransferase-like (Major domain)"/>
    <property type="match status" value="1"/>
</dbReference>
<dbReference type="EMBL" id="CP024636">
    <property type="protein sequence ID" value="QGR08680.1"/>
    <property type="molecule type" value="Genomic_DNA"/>
</dbReference>
<protein>
    <submittedName>
        <fullName evidence="8">Aspartate aminotransferase family protein</fullName>
    </submittedName>
</protein>
<keyword evidence="10" id="KW-1185">Reference proteome</keyword>
<reference evidence="8" key="2">
    <citation type="journal article" date="2020" name="Environ. Microbiol.">
        <title>The extreme plant-growth-promoting properties of Pantoea phytobeneficialis MSR2 revealed by functional and genomic analysis.</title>
        <authorList>
            <person name="Nascimento F.X."/>
            <person name="Hernandez A.G."/>
            <person name="Glick B.R."/>
            <person name="Rossi M.J."/>
        </authorList>
    </citation>
    <scope>NUCLEOTIDE SEQUENCE</scope>
    <source>
        <strain evidence="8">MSR2</strain>
    </source>
</reference>
<dbReference type="InterPro" id="IPR015421">
    <property type="entry name" value="PyrdxlP-dep_Trfase_major"/>
</dbReference>
<dbReference type="PROSITE" id="PS00600">
    <property type="entry name" value="AA_TRANSFER_CLASS_3"/>
    <property type="match status" value="1"/>
</dbReference>
<dbReference type="PANTHER" id="PTHR43094">
    <property type="entry name" value="AMINOTRANSFERASE"/>
    <property type="match status" value="1"/>
</dbReference>
<keyword evidence="3 8" id="KW-0032">Aminotransferase</keyword>
<evidence type="ECO:0000313" key="9">
    <source>
        <dbReference type="Proteomes" id="UP000424872"/>
    </source>
</evidence>
<dbReference type="CDD" id="cd00610">
    <property type="entry name" value="OAT_like"/>
    <property type="match status" value="1"/>
</dbReference>
<dbReference type="InterPro" id="IPR049704">
    <property type="entry name" value="Aminotrans_3_PPA_site"/>
</dbReference>
<evidence type="ECO:0000313" key="7">
    <source>
        <dbReference type="EMBL" id="MDO6408199.1"/>
    </source>
</evidence>
<evidence type="ECO:0000313" key="8">
    <source>
        <dbReference type="EMBL" id="QGR08680.1"/>
    </source>
</evidence>
<dbReference type="AlphaFoldDB" id="A0AAP9KR56"/>
<dbReference type="NCBIfam" id="NF005685">
    <property type="entry name" value="PRK07483.1"/>
    <property type="match status" value="1"/>
</dbReference>
<dbReference type="GO" id="GO:0005829">
    <property type="term" value="C:cytosol"/>
    <property type="evidence" value="ECO:0007669"/>
    <property type="project" value="TreeGrafter"/>
</dbReference>
<dbReference type="RefSeq" id="WP_208725032.1">
    <property type="nucleotide sequence ID" value="NZ_CP024636.1"/>
</dbReference>
<dbReference type="Gene3D" id="3.90.1150.10">
    <property type="entry name" value="Aspartate Aminotransferase, domain 1"/>
    <property type="match status" value="1"/>
</dbReference>
<gene>
    <name evidence="8" type="ORF">CTZ24_05910</name>
    <name evidence="7" type="ORF">Q3404_16645</name>
</gene>
<comment type="cofactor">
    <cofactor evidence="1">
        <name>pyridoxal 5'-phosphate</name>
        <dbReference type="ChEBI" id="CHEBI:597326"/>
    </cofactor>
</comment>
<evidence type="ECO:0000313" key="10">
    <source>
        <dbReference type="Proteomes" id="UP001171299"/>
    </source>
</evidence>
<dbReference type="GO" id="GO:0008483">
    <property type="term" value="F:transaminase activity"/>
    <property type="evidence" value="ECO:0007669"/>
    <property type="project" value="UniProtKB-KW"/>
</dbReference>
<dbReference type="InterPro" id="IPR015424">
    <property type="entry name" value="PyrdxlP-dep_Trfase"/>
</dbReference>
<accession>A0AAP9KR56</accession>